<reference evidence="3" key="3">
    <citation type="submission" date="2015-04" db="UniProtKB">
        <authorList>
            <consortium name="EnsemblPlants"/>
        </authorList>
    </citation>
    <scope>IDENTIFICATION</scope>
    <source>
        <strain evidence="3">cv. Jemalong A17</strain>
    </source>
</reference>
<keyword evidence="2" id="KW-0489">Methyltransferase</keyword>
<dbReference type="PANTHER" id="PTHR14614">
    <property type="entry name" value="HEPATOCELLULAR CARCINOMA-ASSOCIATED ANTIGEN"/>
    <property type="match status" value="1"/>
</dbReference>
<dbReference type="PANTHER" id="PTHR14614:SF98">
    <property type="entry name" value="S-ADENOSYL-L-METHIONINE-DEPENDENT METHYLTRANSFERASES SUPERFAMILY PROTEIN"/>
    <property type="match status" value="1"/>
</dbReference>
<dbReference type="ExpressionAtlas" id="A0A072UVU5">
    <property type="expression patterns" value="differential"/>
</dbReference>
<keyword evidence="4" id="KW-1185">Reference proteome</keyword>
<dbReference type="SUPFAM" id="SSF53335">
    <property type="entry name" value="S-adenosyl-L-methionine-dependent methyltransferases"/>
    <property type="match status" value="1"/>
</dbReference>
<dbReference type="GO" id="GO:0032259">
    <property type="term" value="P:methylation"/>
    <property type="evidence" value="ECO:0007669"/>
    <property type="project" value="UniProtKB-KW"/>
</dbReference>
<name>A0A072UVU5_MEDTR</name>
<sequence length="411" mass="46256">MEADRLNTPTTFEMPLEVLGHDLLFAQDPNSKHHGTTIWDASLVFAKFLERNCRKGRFSPAKLKGKRVIELGAGCGVSGFAMAMLGCDVIVTDQKEVLPLLQRNVDRNISRVMQKNPELFGSIKVSELQWGDESHIKAVGPPFDYIIGTDVVYVEHLLEPLLQTILALSGPRTTTVLGYEIRSTSVHEKMLQMWKKNFDMKTVSKSKMDETFQHPSIELFIMGFKPLAEGPENSSQAAAEKVDVEPDVEDKNTEENIVLEGSGLVEENSEDHSKSIPRNAKLSEWEARSGQTQRLQCLVHLYMTTILLGSRAGFQSFCPLKCRCINDEAVTLLSLPELESICIMVAVPAREHRDRHLVVTSSFIANVLFLLVRYSCFSNCCSAAPMWREACKYTAARKHRDHHLVMINYFP</sequence>
<dbReference type="InterPro" id="IPR019410">
    <property type="entry name" value="Methyltransf_16"/>
</dbReference>
<evidence type="ECO:0000313" key="2">
    <source>
        <dbReference type="EMBL" id="KEH29970.1"/>
    </source>
</evidence>
<gene>
    <name evidence="2" type="ordered locus">MTR_4g057605</name>
</gene>
<dbReference type="Proteomes" id="UP000002051">
    <property type="component" value="Chromosome 4"/>
</dbReference>
<dbReference type="GO" id="GO:0008276">
    <property type="term" value="F:protein methyltransferase activity"/>
    <property type="evidence" value="ECO:0000318"/>
    <property type="project" value="GO_Central"/>
</dbReference>
<keyword evidence="2" id="KW-0808">Transferase</keyword>
<evidence type="ECO:0000256" key="1">
    <source>
        <dbReference type="SAM" id="MobiDB-lite"/>
    </source>
</evidence>
<dbReference type="EMBL" id="CM001220">
    <property type="protein sequence ID" value="KEH29970.1"/>
    <property type="molecule type" value="Genomic_DNA"/>
</dbReference>
<dbReference type="Pfam" id="PF10294">
    <property type="entry name" value="Methyltransf_16"/>
    <property type="match status" value="1"/>
</dbReference>
<reference evidence="2 4" key="2">
    <citation type="journal article" date="2014" name="BMC Genomics">
        <title>An improved genome release (version Mt4.0) for the model legume Medicago truncatula.</title>
        <authorList>
            <person name="Tang H."/>
            <person name="Krishnakumar V."/>
            <person name="Bidwell S."/>
            <person name="Rosen B."/>
            <person name="Chan A."/>
            <person name="Zhou S."/>
            <person name="Gentzbittel L."/>
            <person name="Childs K.L."/>
            <person name="Yandell M."/>
            <person name="Gundlach H."/>
            <person name="Mayer K.F."/>
            <person name="Schwartz D.C."/>
            <person name="Town C.D."/>
        </authorList>
    </citation>
    <scope>GENOME REANNOTATION</scope>
    <source>
        <strain evidence="2">A17</strain>
        <strain evidence="3 4">cv. Jemalong A17</strain>
    </source>
</reference>
<dbReference type="HOGENOM" id="CLU_055721_1_1_1"/>
<evidence type="ECO:0000313" key="3">
    <source>
        <dbReference type="EnsemblPlants" id="KEH29970"/>
    </source>
</evidence>
<organism evidence="2 4">
    <name type="scientific">Medicago truncatula</name>
    <name type="common">Barrel medic</name>
    <name type="synonym">Medicago tribuloides</name>
    <dbReference type="NCBI Taxonomy" id="3880"/>
    <lineage>
        <taxon>Eukaryota</taxon>
        <taxon>Viridiplantae</taxon>
        <taxon>Streptophyta</taxon>
        <taxon>Embryophyta</taxon>
        <taxon>Tracheophyta</taxon>
        <taxon>Spermatophyta</taxon>
        <taxon>Magnoliopsida</taxon>
        <taxon>eudicotyledons</taxon>
        <taxon>Gunneridae</taxon>
        <taxon>Pentapetalae</taxon>
        <taxon>rosids</taxon>
        <taxon>fabids</taxon>
        <taxon>Fabales</taxon>
        <taxon>Fabaceae</taxon>
        <taxon>Papilionoideae</taxon>
        <taxon>50 kb inversion clade</taxon>
        <taxon>NPAAA clade</taxon>
        <taxon>Hologalegina</taxon>
        <taxon>IRL clade</taxon>
        <taxon>Trifolieae</taxon>
        <taxon>Medicago</taxon>
    </lineage>
</organism>
<proteinExistence type="predicted"/>
<protein>
    <submittedName>
        <fullName evidence="2">Methyltransferase 21D-like protein</fullName>
    </submittedName>
</protein>
<dbReference type="AlphaFoldDB" id="A0A072UVU5"/>
<accession>A0A072UVU5</accession>
<evidence type="ECO:0000313" key="4">
    <source>
        <dbReference type="Proteomes" id="UP000002051"/>
    </source>
</evidence>
<dbReference type="EnsemblPlants" id="KEH29970">
    <property type="protein sequence ID" value="KEH29970"/>
    <property type="gene ID" value="MTR_4g057605"/>
</dbReference>
<reference evidence="2 4" key="1">
    <citation type="journal article" date="2011" name="Nature">
        <title>The Medicago genome provides insight into the evolution of rhizobial symbioses.</title>
        <authorList>
            <person name="Young N.D."/>
            <person name="Debelle F."/>
            <person name="Oldroyd G.E."/>
            <person name="Geurts R."/>
            <person name="Cannon S.B."/>
            <person name="Udvardi M.K."/>
            <person name="Benedito V.A."/>
            <person name="Mayer K.F."/>
            <person name="Gouzy J."/>
            <person name="Schoof H."/>
            <person name="Van de Peer Y."/>
            <person name="Proost S."/>
            <person name="Cook D.R."/>
            <person name="Meyers B.C."/>
            <person name="Spannagl M."/>
            <person name="Cheung F."/>
            <person name="De Mita S."/>
            <person name="Krishnakumar V."/>
            <person name="Gundlach H."/>
            <person name="Zhou S."/>
            <person name="Mudge J."/>
            <person name="Bharti A.K."/>
            <person name="Murray J.D."/>
            <person name="Naoumkina M.A."/>
            <person name="Rosen B."/>
            <person name="Silverstein K.A."/>
            <person name="Tang H."/>
            <person name="Rombauts S."/>
            <person name="Zhao P.X."/>
            <person name="Zhou P."/>
            <person name="Barbe V."/>
            <person name="Bardou P."/>
            <person name="Bechner M."/>
            <person name="Bellec A."/>
            <person name="Berger A."/>
            <person name="Berges H."/>
            <person name="Bidwell S."/>
            <person name="Bisseling T."/>
            <person name="Choisne N."/>
            <person name="Couloux A."/>
            <person name="Denny R."/>
            <person name="Deshpande S."/>
            <person name="Dai X."/>
            <person name="Doyle J.J."/>
            <person name="Dudez A.M."/>
            <person name="Farmer A.D."/>
            <person name="Fouteau S."/>
            <person name="Franken C."/>
            <person name="Gibelin C."/>
            <person name="Gish J."/>
            <person name="Goldstein S."/>
            <person name="Gonzalez A.J."/>
            <person name="Green P.J."/>
            <person name="Hallab A."/>
            <person name="Hartog M."/>
            <person name="Hua A."/>
            <person name="Humphray S.J."/>
            <person name="Jeong D.H."/>
            <person name="Jing Y."/>
            <person name="Jocker A."/>
            <person name="Kenton S.M."/>
            <person name="Kim D.J."/>
            <person name="Klee K."/>
            <person name="Lai H."/>
            <person name="Lang C."/>
            <person name="Lin S."/>
            <person name="Macmil S.L."/>
            <person name="Magdelenat G."/>
            <person name="Matthews L."/>
            <person name="McCorrison J."/>
            <person name="Monaghan E.L."/>
            <person name="Mun J.H."/>
            <person name="Najar F.Z."/>
            <person name="Nicholson C."/>
            <person name="Noirot C."/>
            <person name="O'Bleness M."/>
            <person name="Paule C.R."/>
            <person name="Poulain J."/>
            <person name="Prion F."/>
            <person name="Qin B."/>
            <person name="Qu C."/>
            <person name="Retzel E.F."/>
            <person name="Riddle C."/>
            <person name="Sallet E."/>
            <person name="Samain S."/>
            <person name="Samson N."/>
            <person name="Sanders I."/>
            <person name="Saurat O."/>
            <person name="Scarpelli C."/>
            <person name="Schiex T."/>
            <person name="Segurens B."/>
            <person name="Severin A.J."/>
            <person name="Sherrier D.J."/>
            <person name="Shi R."/>
            <person name="Sims S."/>
            <person name="Singer S.R."/>
            <person name="Sinharoy S."/>
            <person name="Sterck L."/>
            <person name="Viollet A."/>
            <person name="Wang B.B."/>
            <person name="Wang K."/>
            <person name="Wang M."/>
            <person name="Wang X."/>
            <person name="Warfsmann J."/>
            <person name="Weissenbach J."/>
            <person name="White D.D."/>
            <person name="White J.D."/>
            <person name="Wiley G.B."/>
            <person name="Wincker P."/>
            <person name="Xing Y."/>
            <person name="Yang L."/>
            <person name="Yao Z."/>
            <person name="Ying F."/>
            <person name="Zhai J."/>
            <person name="Zhou L."/>
            <person name="Zuber A."/>
            <person name="Denarie J."/>
            <person name="Dixon R.A."/>
            <person name="May G.D."/>
            <person name="Schwartz D.C."/>
            <person name="Rogers J."/>
            <person name="Quetier F."/>
            <person name="Town C.D."/>
            <person name="Roe B.A."/>
        </authorList>
    </citation>
    <scope>NUCLEOTIDE SEQUENCE [LARGE SCALE GENOMIC DNA]</scope>
    <source>
        <strain evidence="2">A17</strain>
        <strain evidence="3 4">cv. Jemalong A17</strain>
    </source>
</reference>
<dbReference type="Gene3D" id="3.40.50.150">
    <property type="entry name" value="Vaccinia Virus protein VP39"/>
    <property type="match status" value="1"/>
</dbReference>
<dbReference type="InterPro" id="IPR029063">
    <property type="entry name" value="SAM-dependent_MTases_sf"/>
</dbReference>
<feature type="region of interest" description="Disordered" evidence="1">
    <location>
        <begin position="231"/>
        <end position="250"/>
    </location>
</feature>
<feature type="compositionally biased region" description="Basic and acidic residues" evidence="1">
    <location>
        <begin position="240"/>
        <end position="250"/>
    </location>
</feature>